<feature type="compositionally biased region" description="Basic residues" evidence="1">
    <location>
        <begin position="11"/>
        <end position="23"/>
    </location>
</feature>
<sequence length="295" mass="29606">MVASRNVSAHLLRRVTSSRHGRRLMPSVSSSLRSPGAPALGTLAPAAGVTLRSGAPLPDPAGVDALAKVYEGAIMQMAAHAAAGVGPPPPPPSRWRRWAGRGHRGEAARPPRTPAEEAVAAAAAASRARRDRPTPATAGGGLGGAAWAASAAGAAARNRDLATCAESAPAPADCTVDCRAADDPGAPVDFAMDDFITFISTANAPSRTPWVLRWSSRSRREARTRAATAAAAAEAPPFKTLSAARSAAAAAAAGRAAASSAEGGDCPGGLGAGEASTSAVKRGLRALGRPFTRRP</sequence>
<gene>
    <name evidence="2" type="ORF">BU14_0218s0028</name>
</gene>
<name>A0A1X6P4Q8_PORUM</name>
<feature type="region of interest" description="Disordered" evidence="1">
    <location>
        <begin position="254"/>
        <end position="295"/>
    </location>
</feature>
<feature type="region of interest" description="Disordered" evidence="1">
    <location>
        <begin position="1"/>
        <end position="39"/>
    </location>
</feature>
<reference evidence="2 3" key="1">
    <citation type="submission" date="2017-03" db="EMBL/GenBank/DDBJ databases">
        <title>WGS assembly of Porphyra umbilicalis.</title>
        <authorList>
            <person name="Brawley S.H."/>
            <person name="Blouin N.A."/>
            <person name="Ficko-Blean E."/>
            <person name="Wheeler G.L."/>
            <person name="Lohr M."/>
            <person name="Goodson H.V."/>
            <person name="Jenkins J.W."/>
            <person name="Blaby-Haas C.E."/>
            <person name="Helliwell K.E."/>
            <person name="Chan C."/>
            <person name="Marriage T."/>
            <person name="Bhattacharya D."/>
            <person name="Klein A.S."/>
            <person name="Badis Y."/>
            <person name="Brodie J."/>
            <person name="Cao Y."/>
            <person name="Collen J."/>
            <person name="Dittami S.M."/>
            <person name="Gachon C.M."/>
            <person name="Green B.R."/>
            <person name="Karpowicz S."/>
            <person name="Kim J.W."/>
            <person name="Kudahl U."/>
            <person name="Lin S."/>
            <person name="Michel G."/>
            <person name="Mittag M."/>
            <person name="Olson B.J."/>
            <person name="Pangilinan J."/>
            <person name="Peng Y."/>
            <person name="Qiu H."/>
            <person name="Shu S."/>
            <person name="Singer J.T."/>
            <person name="Smith A.G."/>
            <person name="Sprecher B.N."/>
            <person name="Wagner V."/>
            <person name="Wang W."/>
            <person name="Wang Z.-Y."/>
            <person name="Yan J."/>
            <person name="Yarish C."/>
            <person name="Zoeuner-Riek S."/>
            <person name="Zhuang Y."/>
            <person name="Zou Y."/>
            <person name="Lindquist E.A."/>
            <person name="Grimwood J."/>
            <person name="Barry K."/>
            <person name="Rokhsar D.S."/>
            <person name="Schmutz J."/>
            <person name="Stiller J.W."/>
            <person name="Grossman A.R."/>
            <person name="Prochnik S.E."/>
        </authorList>
    </citation>
    <scope>NUCLEOTIDE SEQUENCE [LARGE SCALE GENOMIC DNA]</scope>
    <source>
        <strain evidence="2">4086291</strain>
    </source>
</reference>
<dbReference type="EMBL" id="KV918888">
    <property type="protein sequence ID" value="OSX75862.1"/>
    <property type="molecule type" value="Genomic_DNA"/>
</dbReference>
<evidence type="ECO:0000256" key="1">
    <source>
        <dbReference type="SAM" id="MobiDB-lite"/>
    </source>
</evidence>
<proteinExistence type="predicted"/>
<dbReference type="AlphaFoldDB" id="A0A1X6P4Q8"/>
<keyword evidence="3" id="KW-1185">Reference proteome</keyword>
<evidence type="ECO:0000313" key="3">
    <source>
        <dbReference type="Proteomes" id="UP000218209"/>
    </source>
</evidence>
<evidence type="ECO:0000313" key="2">
    <source>
        <dbReference type="EMBL" id="OSX75862.1"/>
    </source>
</evidence>
<feature type="region of interest" description="Disordered" evidence="1">
    <location>
        <begin position="81"/>
        <end position="144"/>
    </location>
</feature>
<feature type="compositionally biased region" description="Low complexity" evidence="1">
    <location>
        <begin position="116"/>
        <end position="126"/>
    </location>
</feature>
<dbReference type="Proteomes" id="UP000218209">
    <property type="component" value="Unassembled WGS sequence"/>
</dbReference>
<accession>A0A1X6P4Q8</accession>
<protein>
    <submittedName>
        <fullName evidence="2">Uncharacterized protein</fullName>
    </submittedName>
</protein>
<organism evidence="2 3">
    <name type="scientific">Porphyra umbilicalis</name>
    <name type="common">Purple laver</name>
    <name type="synonym">Red alga</name>
    <dbReference type="NCBI Taxonomy" id="2786"/>
    <lineage>
        <taxon>Eukaryota</taxon>
        <taxon>Rhodophyta</taxon>
        <taxon>Bangiophyceae</taxon>
        <taxon>Bangiales</taxon>
        <taxon>Bangiaceae</taxon>
        <taxon>Porphyra</taxon>
    </lineage>
</organism>